<organism evidence="2 3">
    <name type="scientific">Blautia aquisgranensis</name>
    <dbReference type="NCBI Taxonomy" id="3133153"/>
    <lineage>
        <taxon>Bacteria</taxon>
        <taxon>Bacillati</taxon>
        <taxon>Bacillota</taxon>
        <taxon>Clostridia</taxon>
        <taxon>Lachnospirales</taxon>
        <taxon>Lachnospiraceae</taxon>
        <taxon>Blautia</taxon>
    </lineage>
</organism>
<evidence type="ECO:0000313" key="2">
    <source>
        <dbReference type="EMBL" id="MEQ2372248.1"/>
    </source>
</evidence>
<protein>
    <submittedName>
        <fullName evidence="2">HD domain-containing phosphohydrolase</fullName>
    </submittedName>
</protein>
<dbReference type="PANTHER" id="PTHR45228:SF1">
    <property type="entry name" value="CYCLIC DI-GMP PHOSPHODIESTERASE TM_0186"/>
    <property type="match status" value="1"/>
</dbReference>
<keyword evidence="3" id="KW-1185">Reference proteome</keyword>
<comment type="caution">
    <text evidence="2">The sequence shown here is derived from an EMBL/GenBank/DDBJ whole genome shotgun (WGS) entry which is preliminary data.</text>
</comment>
<dbReference type="InterPro" id="IPR052020">
    <property type="entry name" value="Cyclic_di-GMP/3'3'-cGAMP_PDE"/>
</dbReference>
<gene>
    <name evidence="2" type="ORF">WMO28_15185</name>
</gene>
<dbReference type="InterPro" id="IPR037522">
    <property type="entry name" value="HD_GYP_dom"/>
</dbReference>
<dbReference type="Proteomes" id="UP001473063">
    <property type="component" value="Unassembled WGS sequence"/>
</dbReference>
<dbReference type="InterPro" id="IPR003607">
    <property type="entry name" value="HD/PDEase_dom"/>
</dbReference>
<dbReference type="PROSITE" id="PS51832">
    <property type="entry name" value="HD_GYP"/>
    <property type="match status" value="1"/>
</dbReference>
<proteinExistence type="predicted"/>
<dbReference type="CDD" id="cd00077">
    <property type="entry name" value="HDc"/>
    <property type="match status" value="1"/>
</dbReference>
<dbReference type="PANTHER" id="PTHR45228">
    <property type="entry name" value="CYCLIC DI-GMP PHOSPHODIESTERASE TM_0186-RELATED"/>
    <property type="match status" value="1"/>
</dbReference>
<name>A0ABV1BLY8_9FIRM</name>
<dbReference type="RefSeq" id="WP_349057540.1">
    <property type="nucleotide sequence ID" value="NZ_JBBMEJ010000025.1"/>
</dbReference>
<reference evidence="2 3" key="1">
    <citation type="submission" date="2024-03" db="EMBL/GenBank/DDBJ databases">
        <title>Human intestinal bacterial collection.</title>
        <authorList>
            <person name="Pauvert C."/>
            <person name="Hitch T.C.A."/>
            <person name="Clavel T."/>
        </authorList>
    </citation>
    <scope>NUCLEOTIDE SEQUENCE [LARGE SCALE GENOMIC DNA]</scope>
    <source>
        <strain evidence="2 3">CLA-JM-H16</strain>
    </source>
</reference>
<dbReference type="Gene3D" id="1.10.3210.10">
    <property type="entry name" value="Hypothetical protein af1432"/>
    <property type="match status" value="1"/>
</dbReference>
<dbReference type="SUPFAM" id="SSF109604">
    <property type="entry name" value="HD-domain/PDEase-like"/>
    <property type="match status" value="1"/>
</dbReference>
<evidence type="ECO:0000259" key="1">
    <source>
        <dbReference type="PROSITE" id="PS51832"/>
    </source>
</evidence>
<accession>A0ABV1BLY8</accession>
<feature type="domain" description="HD-GYP" evidence="1">
    <location>
        <begin position="1"/>
        <end position="149"/>
    </location>
</feature>
<dbReference type="Pfam" id="PF13487">
    <property type="entry name" value="HD_5"/>
    <property type="match status" value="1"/>
</dbReference>
<dbReference type="EMBL" id="JBBMEJ010000025">
    <property type="protein sequence ID" value="MEQ2372248.1"/>
    <property type="molecule type" value="Genomic_DNA"/>
</dbReference>
<sequence length="149" mass="17527">MIRKIFTLSISQFNKPVLFSIESFHGRQFIPARFFFECSEGCIRQIFYNLDDMQFRNIAYEIARFHHEKYNGKGYPDGLAGEQIPLHARIMAIADVFDAVSQKRCYRDAMTIDESFSIIEKGIGTDFDGMQEKRDLHYLLLNGRRKEKR</sequence>
<evidence type="ECO:0000313" key="3">
    <source>
        <dbReference type="Proteomes" id="UP001473063"/>
    </source>
</evidence>